<evidence type="ECO:0000256" key="2">
    <source>
        <dbReference type="ARBA" id="ARBA00022475"/>
    </source>
</evidence>
<dbReference type="PANTHER" id="PTHR30572:SF4">
    <property type="entry name" value="ABC TRANSPORTER PERMEASE YTRF"/>
    <property type="match status" value="1"/>
</dbReference>
<evidence type="ECO:0000313" key="9">
    <source>
        <dbReference type="EMBL" id="TCS88051.1"/>
    </source>
</evidence>
<keyword evidence="2" id="KW-1003">Cell membrane</keyword>
<dbReference type="OrthoDB" id="1897773at2"/>
<name>A0A4R3KTL9_9FIRM</name>
<dbReference type="PANTHER" id="PTHR30572">
    <property type="entry name" value="MEMBRANE COMPONENT OF TRANSPORTER-RELATED"/>
    <property type="match status" value="1"/>
</dbReference>
<sequence length="170" mass="19404">MSEQDIKESVSKKALQLGIKLRITSISDFIDQWKQDNYQILRLNFFFAVMVLICSIISMISTLCVTVLLKKKEYGIRIAFGTTKRQIIFSLCFEILILNVIAGVIAFVYSYFNYKNTAISSFQEIYIKTLCSTSLIGLILLILFLVAVVLLIPVTILARYNPVELIKEED</sequence>
<dbReference type="RefSeq" id="WP_132028404.1">
    <property type="nucleotide sequence ID" value="NZ_CP068564.1"/>
</dbReference>
<dbReference type="InterPro" id="IPR050250">
    <property type="entry name" value="Macrolide_Exporter_MacB"/>
</dbReference>
<gene>
    <name evidence="9" type="ORF">EDD65_10996</name>
</gene>
<feature type="domain" description="ABC3 transporter permease C-terminal" evidence="8">
    <location>
        <begin position="45"/>
        <end position="156"/>
    </location>
</feature>
<comment type="subcellular location">
    <subcellularLocation>
        <location evidence="1">Cell membrane</location>
        <topology evidence="1">Multi-pass membrane protein</topology>
    </subcellularLocation>
</comment>
<evidence type="ECO:0000313" key="10">
    <source>
        <dbReference type="Proteomes" id="UP000294567"/>
    </source>
</evidence>
<keyword evidence="5 7" id="KW-0472">Membrane</keyword>
<dbReference type="Pfam" id="PF02687">
    <property type="entry name" value="FtsX"/>
    <property type="match status" value="1"/>
</dbReference>
<evidence type="ECO:0000256" key="3">
    <source>
        <dbReference type="ARBA" id="ARBA00022692"/>
    </source>
</evidence>
<evidence type="ECO:0000259" key="8">
    <source>
        <dbReference type="Pfam" id="PF02687"/>
    </source>
</evidence>
<feature type="transmembrane region" description="Helical" evidence="7">
    <location>
        <begin position="132"/>
        <end position="158"/>
    </location>
</feature>
<evidence type="ECO:0000256" key="1">
    <source>
        <dbReference type="ARBA" id="ARBA00004651"/>
    </source>
</evidence>
<dbReference type="GO" id="GO:0022857">
    <property type="term" value="F:transmembrane transporter activity"/>
    <property type="evidence" value="ECO:0007669"/>
    <property type="project" value="TreeGrafter"/>
</dbReference>
<dbReference type="EMBL" id="SMAE01000009">
    <property type="protein sequence ID" value="TCS88051.1"/>
    <property type="molecule type" value="Genomic_DNA"/>
</dbReference>
<comment type="caution">
    <text evidence="9">The sequence shown here is derived from an EMBL/GenBank/DDBJ whole genome shotgun (WGS) entry which is preliminary data.</text>
</comment>
<evidence type="ECO:0000256" key="5">
    <source>
        <dbReference type="ARBA" id="ARBA00023136"/>
    </source>
</evidence>
<dbReference type="InterPro" id="IPR003838">
    <property type="entry name" value="ABC3_permease_C"/>
</dbReference>
<protein>
    <submittedName>
        <fullName evidence="9">FtsX-like permease family protein</fullName>
    </submittedName>
</protein>
<dbReference type="Proteomes" id="UP000294567">
    <property type="component" value="Unassembled WGS sequence"/>
</dbReference>
<proteinExistence type="inferred from homology"/>
<feature type="transmembrane region" description="Helical" evidence="7">
    <location>
        <begin position="45"/>
        <end position="68"/>
    </location>
</feature>
<dbReference type="GO" id="GO:0005886">
    <property type="term" value="C:plasma membrane"/>
    <property type="evidence" value="ECO:0007669"/>
    <property type="project" value="UniProtKB-SubCell"/>
</dbReference>
<keyword evidence="3 7" id="KW-0812">Transmembrane</keyword>
<keyword evidence="4 7" id="KW-1133">Transmembrane helix</keyword>
<evidence type="ECO:0000256" key="7">
    <source>
        <dbReference type="SAM" id="Phobius"/>
    </source>
</evidence>
<organism evidence="9 10">
    <name type="scientific">Keratinibaculum paraultunense</name>
    <dbReference type="NCBI Taxonomy" id="1278232"/>
    <lineage>
        <taxon>Bacteria</taxon>
        <taxon>Bacillati</taxon>
        <taxon>Bacillota</taxon>
        <taxon>Tissierellia</taxon>
        <taxon>Tissierellales</taxon>
        <taxon>Tepidimicrobiaceae</taxon>
        <taxon>Keratinibaculum</taxon>
    </lineage>
</organism>
<dbReference type="AlphaFoldDB" id="A0A4R3KTL9"/>
<keyword evidence="10" id="KW-1185">Reference proteome</keyword>
<reference evidence="9 10" key="1">
    <citation type="submission" date="2019-03" db="EMBL/GenBank/DDBJ databases">
        <title>Genomic Encyclopedia of Type Strains, Phase IV (KMG-IV): sequencing the most valuable type-strain genomes for metagenomic binning, comparative biology and taxonomic classification.</title>
        <authorList>
            <person name="Goeker M."/>
        </authorList>
    </citation>
    <scope>NUCLEOTIDE SEQUENCE [LARGE SCALE GENOMIC DNA]</scope>
    <source>
        <strain evidence="9 10">DSM 26752</strain>
    </source>
</reference>
<evidence type="ECO:0000256" key="6">
    <source>
        <dbReference type="ARBA" id="ARBA00038076"/>
    </source>
</evidence>
<comment type="similarity">
    <text evidence="6">Belongs to the ABC-4 integral membrane protein family.</text>
</comment>
<feature type="transmembrane region" description="Helical" evidence="7">
    <location>
        <begin position="88"/>
        <end position="112"/>
    </location>
</feature>
<evidence type="ECO:0000256" key="4">
    <source>
        <dbReference type="ARBA" id="ARBA00022989"/>
    </source>
</evidence>
<accession>A0A4R3KTL9</accession>